<sequence length="104" mass="12106">MTADVHSVGAIGQELFDMNIHDVNALQKYSSHELRDNFAKLFKVFVSMGIDVRGQTCGQVINQYYDWSIDKHSVKRVHDFNAILYKSMQSDCDFFYKYIVDKTK</sequence>
<name>A0A7R9QIT4_9ACAR</name>
<reference evidence="1" key="1">
    <citation type="submission" date="2020-11" db="EMBL/GenBank/DDBJ databases">
        <authorList>
            <person name="Tran Van P."/>
        </authorList>
    </citation>
    <scope>NUCLEOTIDE SEQUENCE</scope>
</reference>
<evidence type="ECO:0000313" key="2">
    <source>
        <dbReference type="Proteomes" id="UP000759131"/>
    </source>
</evidence>
<gene>
    <name evidence="1" type="ORF">OSB1V03_LOCUS21306</name>
</gene>
<proteinExistence type="predicted"/>
<dbReference type="AlphaFoldDB" id="A0A7R9QIT4"/>
<dbReference type="EMBL" id="OC893567">
    <property type="protein sequence ID" value="CAD7647161.1"/>
    <property type="molecule type" value="Genomic_DNA"/>
</dbReference>
<organism evidence="1">
    <name type="scientific">Medioppia subpectinata</name>
    <dbReference type="NCBI Taxonomy" id="1979941"/>
    <lineage>
        <taxon>Eukaryota</taxon>
        <taxon>Metazoa</taxon>
        <taxon>Ecdysozoa</taxon>
        <taxon>Arthropoda</taxon>
        <taxon>Chelicerata</taxon>
        <taxon>Arachnida</taxon>
        <taxon>Acari</taxon>
        <taxon>Acariformes</taxon>
        <taxon>Sarcoptiformes</taxon>
        <taxon>Oribatida</taxon>
        <taxon>Brachypylina</taxon>
        <taxon>Oppioidea</taxon>
        <taxon>Oppiidae</taxon>
        <taxon>Medioppia</taxon>
    </lineage>
</organism>
<accession>A0A7R9QIT4</accession>
<dbReference type="EMBL" id="CAJPIZ010038992">
    <property type="protein sequence ID" value="CAG2121360.1"/>
    <property type="molecule type" value="Genomic_DNA"/>
</dbReference>
<dbReference type="Proteomes" id="UP000759131">
    <property type="component" value="Unassembled WGS sequence"/>
</dbReference>
<evidence type="ECO:0000313" key="1">
    <source>
        <dbReference type="EMBL" id="CAD7647161.1"/>
    </source>
</evidence>
<protein>
    <submittedName>
        <fullName evidence="1">Uncharacterized protein</fullName>
    </submittedName>
</protein>
<keyword evidence="2" id="KW-1185">Reference proteome</keyword>